<dbReference type="InterPro" id="IPR013785">
    <property type="entry name" value="Aldolase_TIM"/>
</dbReference>
<dbReference type="PANTHER" id="PTHR35882">
    <property type="entry name" value="PELA"/>
    <property type="match status" value="1"/>
</dbReference>
<dbReference type="InterPro" id="IPR017853">
    <property type="entry name" value="GH"/>
</dbReference>
<protein>
    <recommendedName>
        <fullName evidence="1">Glycoside-hydrolase family GH114 TIM-barrel domain-containing protein</fullName>
    </recommendedName>
</protein>
<dbReference type="EMBL" id="JAAVXB010000001">
    <property type="protein sequence ID" value="NKF20913.1"/>
    <property type="molecule type" value="Genomic_DNA"/>
</dbReference>
<dbReference type="Gene3D" id="3.20.20.70">
    <property type="entry name" value="Aldolase class I"/>
    <property type="match status" value="1"/>
</dbReference>
<dbReference type="CDD" id="cd10922">
    <property type="entry name" value="CE4_PelA_like_C"/>
    <property type="match status" value="1"/>
</dbReference>
<comment type="caution">
    <text evidence="2">The sequence shown here is derived from an EMBL/GenBank/DDBJ whole genome shotgun (WGS) entry which is preliminary data.</text>
</comment>
<accession>A0A969W7H8</accession>
<dbReference type="InterPro" id="IPR004352">
    <property type="entry name" value="GH114_TIM-barrel"/>
</dbReference>
<feature type="domain" description="Glycoside-hydrolase family GH114 TIM-barrel" evidence="1">
    <location>
        <begin position="40"/>
        <end position="271"/>
    </location>
</feature>
<name>A0A969W7H8_9GAMM</name>
<dbReference type="RefSeq" id="WP_168146170.1">
    <property type="nucleotide sequence ID" value="NZ_JAAVXB010000001.1"/>
</dbReference>
<evidence type="ECO:0000313" key="3">
    <source>
        <dbReference type="Proteomes" id="UP000653472"/>
    </source>
</evidence>
<keyword evidence="3" id="KW-1185">Reference proteome</keyword>
<proteinExistence type="predicted"/>
<evidence type="ECO:0000313" key="2">
    <source>
        <dbReference type="EMBL" id="NKF20913.1"/>
    </source>
</evidence>
<dbReference type="SUPFAM" id="SSF51445">
    <property type="entry name" value="(Trans)glycosidases"/>
    <property type="match status" value="1"/>
</dbReference>
<dbReference type="AlphaFoldDB" id="A0A969W7H8"/>
<organism evidence="2 3">
    <name type="scientific">Solimonas marina</name>
    <dbReference type="NCBI Taxonomy" id="2714601"/>
    <lineage>
        <taxon>Bacteria</taxon>
        <taxon>Pseudomonadati</taxon>
        <taxon>Pseudomonadota</taxon>
        <taxon>Gammaproteobacteria</taxon>
        <taxon>Nevskiales</taxon>
        <taxon>Nevskiaceae</taxon>
        <taxon>Solimonas</taxon>
    </lineage>
</organism>
<reference evidence="2" key="1">
    <citation type="submission" date="2020-03" db="EMBL/GenBank/DDBJ databases">
        <title>Solimonas marina sp. nov., isolated from deep seawater of the Pacific Ocean.</title>
        <authorList>
            <person name="Liu X."/>
            <person name="Lai Q."/>
            <person name="Sun F."/>
            <person name="Gai Y."/>
            <person name="Li G."/>
            <person name="Shao Z."/>
        </authorList>
    </citation>
    <scope>NUCLEOTIDE SEQUENCE</scope>
    <source>
        <strain evidence="2">C16B3</strain>
    </source>
</reference>
<dbReference type="Pfam" id="PF03537">
    <property type="entry name" value="Glyco_hydro_114"/>
    <property type="match status" value="1"/>
</dbReference>
<dbReference type="PIRSF" id="PIRSF029570">
    <property type="entry name" value="UCP029570"/>
    <property type="match status" value="1"/>
</dbReference>
<sequence>MTRARLLACCWLLLLIVPLPGRALERAPSTAFYYGSTPPTALLSQFDQVVVEPAHIDAAQRAALTASGATLFAYLSVGEIDRHDQAAMQLAPQVARGRNAAWDSSVVDLTSPIWRQFIVDRADRLWQQGFHALFLDTLDSYQLIAHDPAARQQQQAALIDIIRAIHAAHPDIKLMLNRGFEIVPAVRALICGVAAESLFSEWAPTRKRYQPVADDDRKALLEQLRHIRDDDHLPVVVIDYVAPKDRDRARALARRIDALGFTPWVSNGDLDGMGVGAIEVMPRKVLMLYALNGSDDDLAYSAVHNYAAMPLEYLGYAADYRDVDGPLPEGELRGRYAGIVIWLNRAVPSAGVRQWLARQIDDGVPIAVLGDPGVAIDSRQLQKMGLRTVADIDSRHETVIRHDAMLGFETFPDVPPASDNGFRATRDDVSEHLLLEDARHQRYSPVVTGPWGGFALAPWVIEEARNIDPQSGDDGESSEWRQRWIIDPFAFFKTALHLPTMPVPDATTENGNRYLTVHIDGDGFANRASMPGTPYVSDVIMRHELQRRPLPTTVSVIEGEVGPSGLYPDQSPALEKIARQIFRLPNVEIATHTFSHPFDWQLLHDGQSPGDNMMPIPGYHFSMQREIAGSADYIADRLAPPGKPVKMVLWSGNALPKQNALADAAQRGLLNMNGGNTDISRDNDTLTAVSPMTRPVGPYTQVYAPVINENVYTNGYKAPLWGFRHAIETFELTDRPRRLKPIGIYYHFFSATHLSSLHALDAVYDYAESQRTLPLYGSQYVKVALDFADVGIARRLDGDWQISGATDVRTLRLPDDLGTPDLARSPGVAGLTTLPQARYLSLSGAARIDLALQRGRSSSGVSLLHANGRIVDWLRHGRGADLQLRGNVPLHLELGGLAPGCRIDAPRATVDRHGATATLRYTGKDSGHVSVDCD</sequence>
<evidence type="ECO:0000259" key="1">
    <source>
        <dbReference type="Pfam" id="PF03537"/>
    </source>
</evidence>
<dbReference type="PANTHER" id="PTHR35882:SF2">
    <property type="entry name" value="PELA"/>
    <property type="match status" value="1"/>
</dbReference>
<dbReference type="Proteomes" id="UP000653472">
    <property type="component" value="Unassembled WGS sequence"/>
</dbReference>
<dbReference type="InterPro" id="IPR016925">
    <property type="entry name" value="UCP029570"/>
</dbReference>
<gene>
    <name evidence="2" type="ORF">G7Y82_01195</name>
</gene>